<dbReference type="OrthoDB" id="5518988at2"/>
<evidence type="ECO:0000313" key="2">
    <source>
        <dbReference type="Proteomes" id="UP000440224"/>
    </source>
</evidence>
<dbReference type="Proteomes" id="UP000440224">
    <property type="component" value="Unassembled WGS sequence"/>
</dbReference>
<dbReference type="EMBL" id="WJIE01000006">
    <property type="protein sequence ID" value="MRG94923.1"/>
    <property type="molecule type" value="Genomic_DNA"/>
</dbReference>
<dbReference type="AlphaFoldDB" id="A0A6N7PSF3"/>
<evidence type="ECO:0000313" key="1">
    <source>
        <dbReference type="EMBL" id="MRG94923.1"/>
    </source>
</evidence>
<gene>
    <name evidence="1" type="ORF">GF068_23810</name>
</gene>
<dbReference type="RefSeq" id="WP_153821716.1">
    <property type="nucleotide sequence ID" value="NZ_WJIE01000006.1"/>
</dbReference>
<organism evidence="1 2">
    <name type="scientific">Polyangium spumosum</name>
    <dbReference type="NCBI Taxonomy" id="889282"/>
    <lineage>
        <taxon>Bacteria</taxon>
        <taxon>Pseudomonadati</taxon>
        <taxon>Myxococcota</taxon>
        <taxon>Polyangia</taxon>
        <taxon>Polyangiales</taxon>
        <taxon>Polyangiaceae</taxon>
        <taxon>Polyangium</taxon>
    </lineage>
</organism>
<comment type="caution">
    <text evidence="1">The sequence shown here is derived from an EMBL/GenBank/DDBJ whole genome shotgun (WGS) entry which is preliminary data.</text>
</comment>
<accession>A0A6N7PSF3</accession>
<proteinExistence type="predicted"/>
<protein>
    <submittedName>
        <fullName evidence="1">Uncharacterized protein</fullName>
    </submittedName>
</protein>
<keyword evidence="2" id="KW-1185">Reference proteome</keyword>
<name>A0A6N7PSF3_9BACT</name>
<reference evidence="1 2" key="1">
    <citation type="submission" date="2019-10" db="EMBL/GenBank/DDBJ databases">
        <title>A soil myxobacterium in the family Polyangiaceae.</title>
        <authorList>
            <person name="Li Y."/>
            <person name="Wang J."/>
        </authorList>
    </citation>
    <scope>NUCLEOTIDE SEQUENCE [LARGE SCALE GENOMIC DNA]</scope>
    <source>
        <strain evidence="1 2">DSM 14734</strain>
    </source>
</reference>
<sequence>MALDRPTPVTFHAPMVLAVGLPPATLSRAGVVLEPSGVALRESNLLDLRSDSAKYRPLVLLVDAELYDFDPEAFDMVAQDVGAKLGVAGSAREAEVTLGQLMAALARKSAFPPPPSSADAKTDKWDFSEVVAAVAAQGGRE</sequence>